<keyword evidence="3" id="KW-1185">Reference proteome</keyword>
<feature type="compositionally biased region" description="Basic residues" evidence="1">
    <location>
        <begin position="141"/>
        <end position="155"/>
    </location>
</feature>
<dbReference type="Proteomes" id="UP000266188">
    <property type="component" value="Unassembled WGS sequence"/>
</dbReference>
<feature type="compositionally biased region" description="Polar residues" evidence="1">
    <location>
        <begin position="1"/>
        <end position="10"/>
    </location>
</feature>
<dbReference type="EMBL" id="MVGC01000364">
    <property type="protein sequence ID" value="RJE19846.1"/>
    <property type="molecule type" value="Genomic_DNA"/>
</dbReference>
<name>A0A3A2ZAA6_9EURO</name>
<comment type="caution">
    <text evidence="2">The sequence shown here is derived from an EMBL/GenBank/DDBJ whole genome shotgun (WGS) entry which is preliminary data.</text>
</comment>
<proteinExistence type="predicted"/>
<organism evidence="2 3">
    <name type="scientific">Aspergillus sclerotialis</name>
    <dbReference type="NCBI Taxonomy" id="2070753"/>
    <lineage>
        <taxon>Eukaryota</taxon>
        <taxon>Fungi</taxon>
        <taxon>Dikarya</taxon>
        <taxon>Ascomycota</taxon>
        <taxon>Pezizomycotina</taxon>
        <taxon>Eurotiomycetes</taxon>
        <taxon>Eurotiomycetidae</taxon>
        <taxon>Eurotiales</taxon>
        <taxon>Aspergillaceae</taxon>
        <taxon>Aspergillus</taxon>
        <taxon>Aspergillus subgen. Polypaecilum</taxon>
    </lineage>
</organism>
<evidence type="ECO:0000256" key="1">
    <source>
        <dbReference type="SAM" id="MobiDB-lite"/>
    </source>
</evidence>
<gene>
    <name evidence="2" type="ORF">PHISCL_07820</name>
</gene>
<accession>A0A3A2ZAA6</accession>
<evidence type="ECO:0000313" key="2">
    <source>
        <dbReference type="EMBL" id="RJE19846.1"/>
    </source>
</evidence>
<feature type="compositionally biased region" description="Basic and acidic residues" evidence="1">
    <location>
        <begin position="120"/>
        <end position="134"/>
    </location>
</feature>
<feature type="region of interest" description="Disordered" evidence="1">
    <location>
        <begin position="116"/>
        <end position="205"/>
    </location>
</feature>
<protein>
    <submittedName>
        <fullName evidence="2">Uncharacterized protein</fullName>
    </submittedName>
</protein>
<evidence type="ECO:0000313" key="3">
    <source>
        <dbReference type="Proteomes" id="UP000266188"/>
    </source>
</evidence>
<dbReference type="OrthoDB" id="5391950at2759"/>
<feature type="region of interest" description="Disordered" evidence="1">
    <location>
        <begin position="217"/>
        <end position="268"/>
    </location>
</feature>
<dbReference type="STRING" id="2070753.A0A3A2ZAA6"/>
<feature type="compositionally biased region" description="Basic and acidic residues" evidence="1">
    <location>
        <begin position="224"/>
        <end position="253"/>
    </location>
</feature>
<sequence>MATALPTLNSPKRKRGSSDSDFCSPSTSPQRTVSLSNIQEARLGEEENLGRYSPRAAVAGRLGELAIHGDHLPKFEEQSNNLNQESVALAAQARCLPSPLSGTNFDMSKTIIVPSIEGSAKPDEALPNGAKEEPATPTTSPKKKKPAPSPGKRRNSIPQAKMCKPRLSPPLTSSDVEDPFTWHDSEITGHNPTDPSDDGYGINGIGFKPTPAIAWARSEKRRKQVADWRNREAREAREKRREKRDGVDPDKMRTVQTGAIQKKVKFDV</sequence>
<feature type="region of interest" description="Disordered" evidence="1">
    <location>
        <begin position="1"/>
        <end position="38"/>
    </location>
</feature>
<reference evidence="3" key="1">
    <citation type="submission" date="2017-02" db="EMBL/GenBank/DDBJ databases">
        <authorList>
            <person name="Tafer H."/>
            <person name="Lopandic K."/>
        </authorList>
    </citation>
    <scope>NUCLEOTIDE SEQUENCE [LARGE SCALE GENOMIC DNA]</scope>
    <source>
        <strain evidence="3">CBS 366.77</strain>
    </source>
</reference>
<dbReference type="AlphaFoldDB" id="A0A3A2ZAA6"/>
<feature type="compositionally biased region" description="Low complexity" evidence="1">
    <location>
        <begin position="19"/>
        <end position="29"/>
    </location>
</feature>